<feature type="compositionally biased region" description="Gly residues" evidence="5">
    <location>
        <begin position="448"/>
        <end position="458"/>
    </location>
</feature>
<evidence type="ECO:0000313" key="10">
    <source>
        <dbReference type="RefSeq" id="XP_046600532.1"/>
    </source>
</evidence>
<dbReference type="PANTHER" id="PTHR30612">
    <property type="entry name" value="SECA INNER MEMBRANE COMPONENT OF SEC PROTEIN SECRETION SYSTEM"/>
    <property type="match status" value="1"/>
</dbReference>
<dbReference type="GeneID" id="124295261"/>
<dbReference type="SUPFAM" id="SSF52540">
    <property type="entry name" value="P-loop containing nucleoside triphosphate hydrolases"/>
    <property type="match status" value="2"/>
</dbReference>
<dbReference type="Gene3D" id="3.40.50.300">
    <property type="entry name" value="P-loop containing nucleotide triphosphate hydrolases"/>
    <property type="match status" value="2"/>
</dbReference>
<dbReference type="Proteomes" id="UP000829291">
    <property type="component" value="Chromosome 7"/>
</dbReference>
<evidence type="ECO:0000259" key="7">
    <source>
        <dbReference type="PROSITE" id="PS51194"/>
    </source>
</evidence>
<evidence type="ECO:0000256" key="4">
    <source>
        <dbReference type="PROSITE-ProRule" id="PRU00339"/>
    </source>
</evidence>
<dbReference type="InterPro" id="IPR019734">
    <property type="entry name" value="TPR_rpt"/>
</dbReference>
<gene>
    <name evidence="10" type="primary">LOC124295261</name>
</gene>
<name>A0ABM3GJS5_NEOLC</name>
<dbReference type="Gene3D" id="3.90.1440.10">
    <property type="entry name" value="SecA, preprotein cross-linking domain"/>
    <property type="match status" value="1"/>
</dbReference>
<dbReference type="PROSITE" id="PS51196">
    <property type="entry name" value="SECA_MOTOR_DEAD"/>
    <property type="match status" value="1"/>
</dbReference>
<sequence length="3490" mass="403413">MCDFDGISKQEDAPMDEQQHIKDVIATEIETHQRNLSEVKDIIRESIEKYRNESSLIQDNDVIRASKTYKFGIASILLYCLHFIRQSCYNIFTRFYKRLYKKDSEQREMPDNRIPLSTIDHSYIDRKYVKYCLRLWLREVENFISDTIINNSSIDIISDILNSLDTVHDLICIPAPLNQLMYYKLLIQNYKIIGNDNEKIFVKKFKANLLRQIILGNTSIRNELDFITAFIDFLCTFKSIQSITEELKLHDFISDCLPFKEFLHGLTNLEAYPNCKKFANLQEIAGCLETKKDFILTKKLKEVISAYIKPIEIQRQKLDGRLVIEVMGKRIVVSKILTPLERELLRNNIEEVRIVGADVLYIDADLKNKIWHGKNLIIFVKSIKIDGNVTWDVSGQDNNHIYSDNAGTAGDGHGKQGADGFAGESGGNVLLQADEIENPKNLVIISHGGKGSGGQNGGHGKDGKDGQGISRADFDRTFPSVVKFWTTDETWDNLLRKTIFAIKDRTKFVGNDYVPSRRNYFIREVTEEGNEITFSYCARDLLTNCQAYLLYTGSPGQPGGNGGEYGLGGQGGYGGELMTNNPHIVFTARQGEDGRNGNGGYHGKYGRNGWDMGYTDYQLWPETKFYGRDQNIKLNIEYHTLSPDDAVWCPYMGKYATIRASNIHLRRSMEYKMRNNVRQNCEHQHQANPTRKKTISQSKISTDYSHHFSSVTANILSNLQETSLNNINQIAFQAMAQNIELQEEVTTEVRVQRHIKSSDQNINFRCKNITPLQSTSGIDFEHSDELDVQSVIDQWKNHSLSENWHKLKYMEANKLQLDELISALEIIKCKFFDNQESQRRKEHNALLDIENLLNSKYRFAILQEIARQLPMHDDITYQPKVTPERAAIYLVVGRENEDDSDHQYLGSLSQYIYQDGKKKRTKVFQFCERKLHTVNYEAWWPSVRAFVIEAGKLEQIDPDLGKYCNQYVEFLAKQEHSLNIFFDLFESELKRHSDIYSLWIDAKNNPFLRDELRTEMSKHPFLNALHNRFIKQLGQMYNWKKCCEDQKVLKKWRDHIRKKGPLSESYRELLAHVFNVNIRLYVEDQDNKLHLFDNHKPSSRQNIHILLRGSKFIQLKFNKNYLDLENARNKTESLYAYLFAKFKLLNKKDDYDKFLDIQSLLSDLRFFGNDYYTNTEETERLQSPDTKVITSKGSLNLEVGRSNQIYSGIEKYYYDCEESSKTQQHGLDVFFECFHNELKRHEHVFALWIESIKQPFVKNELEIEIQKHDFLNALYNRFINELGPELNLSKYANDAVIFRESNNYIPARRLLSKSCADLHYDLVRQDHELETEYINQSNTFIQVFAQIASFDRKEEFAEYLKKQIYASSSNFLKHDAVSEEQEVIAISEYFSVPEEQSQIKERLEKITSQYSGYQGILRTMSKRFANDGRHVSFQELCCLVNSILNSVIEDRNEQNTFSWIIAAYPQKNWIDELVLLEIENFLQRPSPHKSKWREYLSQIQNKEVLSLFRSKLNQQTPICPISNKCIEDTLHLLIDISDDIVGLEELELSEWPYALKEKYWTYKLSLLTNWQQTEILSEASYYLLSMDNTFGTNMTEKFLQIIENKDLSSDSLTNILSNFHSGKWNLNEETLDALSSSEIGKWREIMDREFVGDGKERDVKQLIKLIIDNANTSQSIHDKLPEIENYISNIDKQMPATNVNPNSTSDIMKDVLAEKSRVHEKRMAGYEDNLQLLVKIDGAIESKRGFKLRDAQKLAILALLSCQSNTLAQVSTGEGKSLIVVAVSIILARRGQKVDVITSSSVLAKRDAEINKDIYEFFDVSVSHNCNENIEKRREAYSSSQVVFGDLSSFQRDYLQDRFYGQNILGDRNFENVIVDEVDSMLLDKGNNMLYLSHDLAGLDKLQSIYIYIWQWVSRPAKSQEDLSLALDAKLIKEAVLKDLYGMITKEDIRKLSSELDEQQVKMIWECLIEAKILDDSGKMLIHDDKFEILLPTAFNAYKSRLRYLLKECITRDRFIHVPNYLKPFIEEHLESWINNAVIAVGMRECHDYIIDVDRTGTSSDLNPNITILDRDTGTDQANSQWDEALHQFLQLKHGCKLSTQSLKAIFISNVSYLKCYRHLYGLTGTLGSQRERELLQEIHEVDFVTIPTARQNKFYEDIPRLCTTKEKWIEEIFLEATKLTAEKERSVLIICETIDDANTLHKEFIKRGATNVHTYTRDYEEFDIAKGKPLEQRQIIIATNLSGRGTDIKITPELRKAGGLHVCLTYLPNNSRVEQQAFGRTSRNGDEGSGQLIIMVSGLKRGNSKILDLKKQRDAGELYRISEIKAYYETQITIEERCLNEFQTQYESLKSNLDKNNVGTEITKILLQSCLDRWAFWLDGNNKCIKNLTDEYSKASFEKSLKNFTNQLKQLRSRNCKDWLLWVDKQPVHMIKLGKYFIKNKPYTEAIKLFEKVIDQEPHFSEAAHYYKAFAMIKTIDWENNSADKQNLQQMKSHLRNALRLFNEHSNFSMYAASFITNMKQYNYNSIVQIDTYAEQQKSLSHLYSIFAQSIDDILGQPVTAESFINDDFDEELAEFIYEDLLAHNILKMPSIKTEISEEALNRVSFDCGILIDELKKFVSVSKGKEIDEKLLSKLKNDIKLPSKESFWKLSVEGNILCEEIKCIIINVKKMERVDPSLLHLLRIKIEEKELKRQTLECNDENEIALHGQQDLAQNNFNMEPNDCIILEKSDFKAAIANNDAKYRALKKKEVIWCNKKACVNFWKIASTNLPYYDSVTPEDFISVNIPENDADQILAELVEQRVLAKDKSTSNVYRLIIPYYEIDQIQLPSYPLYQNAVRSLLPRCFNYRIALQTIKTQFDTNQDVPMCLHLPSRPHNKLVFELTDQRIISFGRVNKKTVDFEKSLKGIYNKMLTVNELKAILFQNKIIPPIKNIKALCNHLVTHGWLSQHESKYSINDSNQRKALTKFKNIEETMRQILNSRLQLVKQETLSHVIKTLQESVGTLKSFYAPDSHLKPLTEHVALNKLVKIEEVRIFNLNGLDEILLLEEKKCTRKMIFNAATVIVGGVCQIGLGTAIENFSMGVMKNFSSAFFTEGISDIWYGISAAKSGYVNWKDYKQHKIQSLIFTTITCGVGPYFPRGTKVSVFGHKITGPSLELGGKASASSSYELMTAVGRVGVARGVGKRITSKTLIAMASELAKAGIDMLVKKKLQVLCNGIRSKILSDIEKEVGNHCITAKLEAVYRKLGRVEARKLINDLTERFFTKRSIMEIILPVACNIVYAVTQKISNAIKQLLRAEKCLQNFLIQTITKILALIPAVKYLVKADNVRKLTNNFLITIDKELEDLLDDNESQVNSNLETLEEEQKVENSERFKNEVIAEWNSLLRDKAGQVIEEEIVRPILNEGVVRLVRYCENVMKNQYQTVKGRIYNKHLEQLKQCFQKDHKSTSIRKPSSQIIFRSYIENEYHKNLLKLTAKKKKKCSNELCLY</sequence>
<dbReference type="RefSeq" id="XP_046600532.1">
    <property type="nucleotide sequence ID" value="XM_046744576.1"/>
</dbReference>
<evidence type="ECO:0000256" key="1">
    <source>
        <dbReference type="ARBA" id="ARBA00022490"/>
    </source>
</evidence>
<dbReference type="PRINTS" id="PR00906">
    <property type="entry name" value="SECA"/>
</dbReference>
<feature type="repeat" description="TPR" evidence="4">
    <location>
        <begin position="2428"/>
        <end position="2461"/>
    </location>
</feature>
<reference evidence="10" key="1">
    <citation type="submission" date="2025-08" db="UniProtKB">
        <authorList>
            <consortium name="RefSeq"/>
        </authorList>
    </citation>
    <scope>IDENTIFICATION</scope>
    <source>
        <tissue evidence="10">Thorax and Abdomen</tissue>
    </source>
</reference>
<keyword evidence="3" id="KW-0811">Translocation</keyword>
<dbReference type="PROSITE" id="PS50005">
    <property type="entry name" value="TPR"/>
    <property type="match status" value="1"/>
</dbReference>
<evidence type="ECO:0000259" key="6">
    <source>
        <dbReference type="PROSITE" id="PS51192"/>
    </source>
</evidence>
<dbReference type="InterPro" id="IPR011115">
    <property type="entry name" value="SecA_DEAD"/>
</dbReference>
<dbReference type="InterPro" id="IPR027417">
    <property type="entry name" value="P-loop_NTPase"/>
</dbReference>
<dbReference type="InterPro" id="IPR011990">
    <property type="entry name" value="TPR-like_helical_dom_sf"/>
</dbReference>
<proteinExistence type="predicted"/>
<dbReference type="PROSITE" id="PS51194">
    <property type="entry name" value="HELICASE_CTER"/>
    <property type="match status" value="1"/>
</dbReference>
<evidence type="ECO:0000256" key="5">
    <source>
        <dbReference type="SAM" id="MobiDB-lite"/>
    </source>
</evidence>
<feature type="domain" description="Helicase ATP-binding" evidence="6">
    <location>
        <begin position="1757"/>
        <end position="1893"/>
    </location>
</feature>
<keyword evidence="4" id="KW-0802">TPR repeat</keyword>
<keyword evidence="9" id="KW-1185">Reference proteome</keyword>
<dbReference type="InterPro" id="IPR000185">
    <property type="entry name" value="SecA"/>
</dbReference>
<feature type="domain" description="SecA family profile" evidence="8">
    <location>
        <begin position="1644"/>
        <end position="2323"/>
    </location>
</feature>
<feature type="domain" description="Helicase C-terminal" evidence="7">
    <location>
        <begin position="2169"/>
        <end position="2351"/>
    </location>
</feature>
<organism evidence="9 10">
    <name type="scientific">Neodiprion lecontei</name>
    <name type="common">Redheaded pine sawfly</name>
    <dbReference type="NCBI Taxonomy" id="441921"/>
    <lineage>
        <taxon>Eukaryota</taxon>
        <taxon>Metazoa</taxon>
        <taxon>Ecdysozoa</taxon>
        <taxon>Arthropoda</taxon>
        <taxon>Hexapoda</taxon>
        <taxon>Insecta</taxon>
        <taxon>Pterygota</taxon>
        <taxon>Neoptera</taxon>
        <taxon>Endopterygota</taxon>
        <taxon>Hymenoptera</taxon>
        <taxon>Tenthredinoidea</taxon>
        <taxon>Diprionidae</taxon>
        <taxon>Diprioninae</taxon>
        <taxon>Neodiprion</taxon>
    </lineage>
</organism>
<keyword evidence="2" id="KW-0813">Transport</keyword>
<accession>A0ABM3GJS5</accession>
<dbReference type="Pfam" id="PF07517">
    <property type="entry name" value="SecA_DEAD"/>
    <property type="match status" value="1"/>
</dbReference>
<keyword evidence="1" id="KW-0963">Cytoplasm</keyword>
<evidence type="ECO:0000256" key="3">
    <source>
        <dbReference type="ARBA" id="ARBA00023010"/>
    </source>
</evidence>
<dbReference type="InterPro" id="IPR014018">
    <property type="entry name" value="SecA_motor_DEAD"/>
</dbReference>
<dbReference type="InterPro" id="IPR014001">
    <property type="entry name" value="Helicase_ATP-bd"/>
</dbReference>
<protein>
    <submittedName>
        <fullName evidence="10">Uncharacterized protein LOC124295261 isoform X1</fullName>
    </submittedName>
</protein>
<dbReference type="PANTHER" id="PTHR30612:SF0">
    <property type="entry name" value="CHLOROPLAST PROTEIN-TRANSPORTING ATPASE"/>
    <property type="match status" value="1"/>
</dbReference>
<dbReference type="SMART" id="SM00957">
    <property type="entry name" value="SecA_DEAD"/>
    <property type="match status" value="1"/>
</dbReference>
<evidence type="ECO:0000259" key="8">
    <source>
        <dbReference type="PROSITE" id="PS51196"/>
    </source>
</evidence>
<evidence type="ECO:0000313" key="9">
    <source>
        <dbReference type="Proteomes" id="UP000829291"/>
    </source>
</evidence>
<dbReference type="PROSITE" id="PS51192">
    <property type="entry name" value="HELICASE_ATP_BIND_1"/>
    <property type="match status" value="1"/>
</dbReference>
<evidence type="ECO:0000256" key="2">
    <source>
        <dbReference type="ARBA" id="ARBA00022927"/>
    </source>
</evidence>
<keyword evidence="2" id="KW-0653">Protein transport</keyword>
<feature type="region of interest" description="Disordered" evidence="5">
    <location>
        <begin position="447"/>
        <end position="471"/>
    </location>
</feature>
<dbReference type="SUPFAM" id="SSF48452">
    <property type="entry name" value="TPR-like"/>
    <property type="match status" value="1"/>
</dbReference>
<dbReference type="InterPro" id="IPR001650">
    <property type="entry name" value="Helicase_C-like"/>
</dbReference>